<feature type="domain" description="SWIM-type" evidence="3">
    <location>
        <begin position="63"/>
        <end position="94"/>
    </location>
</feature>
<name>A0ABW9XNF5_9BACL</name>
<protein>
    <recommendedName>
        <fullName evidence="3">SWIM-type domain-containing protein</fullName>
    </recommendedName>
</protein>
<dbReference type="InterPro" id="IPR007527">
    <property type="entry name" value="Znf_SWIM"/>
</dbReference>
<accession>A0ABW9XNF5</accession>
<dbReference type="Proteomes" id="UP000665561">
    <property type="component" value="Unassembled WGS sequence"/>
</dbReference>
<dbReference type="RefSeq" id="WP_161742980.1">
    <property type="nucleotide sequence ID" value="NZ_JAAAMV010000005.1"/>
</dbReference>
<evidence type="ECO:0000313" key="5">
    <source>
        <dbReference type="Proteomes" id="UP000665561"/>
    </source>
</evidence>
<evidence type="ECO:0000256" key="1">
    <source>
        <dbReference type="PROSITE-ProRule" id="PRU00325"/>
    </source>
</evidence>
<sequence length="586" mass="65612">MDTDYKLDDAQWRTLLEGVAAQFDELTIMRGFQYYKQGRVEELELRDDGYAHARVKDNRVCEVAVRLDELGDSTCTCPLDRGCQHMVAALLRYAELCGRPIQAIVNARSALRTSGDKTAASSNASGSGRNDGTDTPGRGAADGVRSGASGTGTDALPWADAPGTGRSAPPTSSRPLRPAFTEQDLSELPVANWHERFQQRRGPLHLNVRTAQEANDLLADLHAMRPELPYALEQLFSLHALCFVLERMVKPAQADWRQSGFFMGFHTQNAMESLIGSARTLLEERLALGSEASAYWGRLLETADFLRERMLTEDKTLNCFAALHASLWLHWLAPASAGSEALYEEELRKLRAAEQELGKALSLLPWTLAQCLLLIYLERDKEAWSLLAAGGGKLMLGPGPLMPLLDVIGRAEQWERLRGWLAATGPLLAGFRGEDLAPYGDYWTAVVERLPEAEASMWDTLAAMLPFSRVIYEEALTAHGKWERWMDYQMSSGQDPLSFRVAVFKPIEKEAPELLLPFYHQAVERYVLQKNRDGYKAAVKLLKRLAKLYVRLKREERWAQFLSAFASRNSRLRALQEELRKGGLLS</sequence>
<reference evidence="4 5" key="1">
    <citation type="submission" date="2020-01" db="EMBL/GenBank/DDBJ databases">
        <title>Paenibacillus soybeanensis sp. nov. isolated from the nodules of soybean (Glycine max(L.) Merr).</title>
        <authorList>
            <person name="Wang H."/>
        </authorList>
    </citation>
    <scope>NUCLEOTIDE SEQUENCE [LARGE SCALE GENOMIC DNA]</scope>
    <source>
        <strain evidence="4 5">T1</strain>
    </source>
</reference>
<keyword evidence="1" id="KW-0862">Zinc</keyword>
<dbReference type="EMBL" id="JAAAMV010000005">
    <property type="protein sequence ID" value="NBD24173.1"/>
    <property type="molecule type" value="Genomic_DNA"/>
</dbReference>
<evidence type="ECO:0000256" key="2">
    <source>
        <dbReference type="SAM" id="MobiDB-lite"/>
    </source>
</evidence>
<feature type="region of interest" description="Disordered" evidence="2">
    <location>
        <begin position="112"/>
        <end position="177"/>
    </location>
</feature>
<keyword evidence="5" id="KW-1185">Reference proteome</keyword>
<dbReference type="PROSITE" id="PS50966">
    <property type="entry name" value="ZF_SWIM"/>
    <property type="match status" value="1"/>
</dbReference>
<gene>
    <name evidence="4" type="ORF">GT019_09830</name>
</gene>
<evidence type="ECO:0000313" key="4">
    <source>
        <dbReference type="EMBL" id="NBD24173.1"/>
    </source>
</evidence>
<comment type="caution">
    <text evidence="4">The sequence shown here is derived from an EMBL/GenBank/DDBJ whole genome shotgun (WGS) entry which is preliminary data.</text>
</comment>
<proteinExistence type="predicted"/>
<keyword evidence="1" id="KW-0863">Zinc-finger</keyword>
<evidence type="ECO:0000259" key="3">
    <source>
        <dbReference type="PROSITE" id="PS50966"/>
    </source>
</evidence>
<keyword evidence="1" id="KW-0479">Metal-binding</keyword>
<feature type="compositionally biased region" description="Low complexity" evidence="2">
    <location>
        <begin position="119"/>
        <end position="128"/>
    </location>
</feature>
<organism evidence="4 5">
    <name type="scientific">Paenibacillus glycinis</name>
    <dbReference type="NCBI Taxonomy" id="2697035"/>
    <lineage>
        <taxon>Bacteria</taxon>
        <taxon>Bacillati</taxon>
        <taxon>Bacillota</taxon>
        <taxon>Bacilli</taxon>
        <taxon>Bacillales</taxon>
        <taxon>Paenibacillaceae</taxon>
        <taxon>Paenibacillus</taxon>
    </lineage>
</organism>